<accession>A0A9K3NLM9</accession>
<proteinExistence type="predicted"/>
<reference evidence="1" key="2">
    <citation type="submission" date="2020-06" db="EMBL/GenBank/DDBJ databases">
        <title>Helianthus annuus Genome sequencing and assembly Release 2.</title>
        <authorList>
            <person name="Gouzy J."/>
            <person name="Langlade N."/>
            <person name="Munos S."/>
        </authorList>
    </citation>
    <scope>NUCLEOTIDE SEQUENCE</scope>
    <source>
        <tissue evidence="1">Leaves</tissue>
    </source>
</reference>
<dbReference type="EMBL" id="MNCJ02000320">
    <property type="protein sequence ID" value="KAF5804951.1"/>
    <property type="molecule type" value="Genomic_DNA"/>
</dbReference>
<gene>
    <name evidence="1" type="ORF">HanXRQr2_Chr05g0203191</name>
</gene>
<protein>
    <submittedName>
        <fullName evidence="1">Uncharacterized protein</fullName>
    </submittedName>
</protein>
<reference evidence="1" key="1">
    <citation type="journal article" date="2017" name="Nature">
        <title>The sunflower genome provides insights into oil metabolism, flowering and Asterid evolution.</title>
        <authorList>
            <person name="Badouin H."/>
            <person name="Gouzy J."/>
            <person name="Grassa C.J."/>
            <person name="Murat F."/>
            <person name="Staton S.E."/>
            <person name="Cottret L."/>
            <person name="Lelandais-Briere C."/>
            <person name="Owens G.L."/>
            <person name="Carrere S."/>
            <person name="Mayjonade B."/>
            <person name="Legrand L."/>
            <person name="Gill N."/>
            <person name="Kane N.C."/>
            <person name="Bowers J.E."/>
            <person name="Hubner S."/>
            <person name="Bellec A."/>
            <person name="Berard A."/>
            <person name="Berges H."/>
            <person name="Blanchet N."/>
            <person name="Boniface M.C."/>
            <person name="Brunel D."/>
            <person name="Catrice O."/>
            <person name="Chaidir N."/>
            <person name="Claudel C."/>
            <person name="Donnadieu C."/>
            <person name="Faraut T."/>
            <person name="Fievet G."/>
            <person name="Helmstetter N."/>
            <person name="King M."/>
            <person name="Knapp S.J."/>
            <person name="Lai Z."/>
            <person name="Le Paslier M.C."/>
            <person name="Lippi Y."/>
            <person name="Lorenzon L."/>
            <person name="Mandel J.R."/>
            <person name="Marage G."/>
            <person name="Marchand G."/>
            <person name="Marquand E."/>
            <person name="Bret-Mestries E."/>
            <person name="Morien E."/>
            <person name="Nambeesan S."/>
            <person name="Nguyen T."/>
            <person name="Pegot-Espagnet P."/>
            <person name="Pouilly N."/>
            <person name="Raftis F."/>
            <person name="Sallet E."/>
            <person name="Schiex T."/>
            <person name="Thomas J."/>
            <person name="Vandecasteele C."/>
            <person name="Vares D."/>
            <person name="Vear F."/>
            <person name="Vautrin S."/>
            <person name="Crespi M."/>
            <person name="Mangin B."/>
            <person name="Burke J.M."/>
            <person name="Salse J."/>
            <person name="Munos S."/>
            <person name="Vincourt P."/>
            <person name="Rieseberg L.H."/>
            <person name="Langlade N.B."/>
        </authorList>
    </citation>
    <scope>NUCLEOTIDE SEQUENCE</scope>
    <source>
        <tissue evidence="1">Leaves</tissue>
    </source>
</reference>
<dbReference type="AlphaFoldDB" id="A0A9K3NLM9"/>
<dbReference type="Proteomes" id="UP000215914">
    <property type="component" value="Unassembled WGS sequence"/>
</dbReference>
<keyword evidence="2" id="KW-1185">Reference proteome</keyword>
<name>A0A9K3NLM9_HELAN</name>
<dbReference type="Gramene" id="mRNA:HanXRQr2_Chr05g0203191">
    <property type="protein sequence ID" value="CDS:HanXRQr2_Chr05g0203191.1"/>
    <property type="gene ID" value="HanXRQr2_Chr05g0203191"/>
</dbReference>
<evidence type="ECO:0000313" key="1">
    <source>
        <dbReference type="EMBL" id="KAF5804951.1"/>
    </source>
</evidence>
<evidence type="ECO:0000313" key="2">
    <source>
        <dbReference type="Proteomes" id="UP000215914"/>
    </source>
</evidence>
<organism evidence="1 2">
    <name type="scientific">Helianthus annuus</name>
    <name type="common">Common sunflower</name>
    <dbReference type="NCBI Taxonomy" id="4232"/>
    <lineage>
        <taxon>Eukaryota</taxon>
        <taxon>Viridiplantae</taxon>
        <taxon>Streptophyta</taxon>
        <taxon>Embryophyta</taxon>
        <taxon>Tracheophyta</taxon>
        <taxon>Spermatophyta</taxon>
        <taxon>Magnoliopsida</taxon>
        <taxon>eudicotyledons</taxon>
        <taxon>Gunneridae</taxon>
        <taxon>Pentapetalae</taxon>
        <taxon>asterids</taxon>
        <taxon>campanulids</taxon>
        <taxon>Asterales</taxon>
        <taxon>Asteraceae</taxon>
        <taxon>Asteroideae</taxon>
        <taxon>Heliantheae alliance</taxon>
        <taxon>Heliantheae</taxon>
        <taxon>Helianthus</taxon>
    </lineage>
</organism>
<comment type="caution">
    <text evidence="1">The sequence shown here is derived from an EMBL/GenBank/DDBJ whole genome shotgun (WGS) entry which is preliminary data.</text>
</comment>
<sequence>MLHRVPVLRCKTIINRNNNRSHLSRHPAAHHVVLLNVGGQESEPTTVKVKDERDIFYRVFCGDKYSEPEVASWVHDDVVCLDAVDWFGLRWDAEEKEVEKTAVDGAVWSYSCISYGVK</sequence>